<name>A0AAE3G472_9GAMM</name>
<protein>
    <submittedName>
        <fullName evidence="1">Uncharacterized protein</fullName>
    </submittedName>
</protein>
<comment type="caution">
    <text evidence="1">The sequence shown here is derived from an EMBL/GenBank/DDBJ whole genome shotgun (WGS) entry which is preliminary data.</text>
</comment>
<dbReference type="InterPro" id="IPR011011">
    <property type="entry name" value="Znf_FYVE_PHD"/>
</dbReference>
<evidence type="ECO:0000313" key="1">
    <source>
        <dbReference type="EMBL" id="MCP1675495.1"/>
    </source>
</evidence>
<reference evidence="1" key="1">
    <citation type="submission" date="2022-03" db="EMBL/GenBank/DDBJ databases">
        <title>Genomic Encyclopedia of Type Strains, Phase III (KMG-III): the genomes of soil and plant-associated and newly described type strains.</title>
        <authorList>
            <person name="Whitman W."/>
        </authorList>
    </citation>
    <scope>NUCLEOTIDE SEQUENCE</scope>
    <source>
        <strain evidence="1">ANL 6-2</strain>
    </source>
</reference>
<dbReference type="SUPFAM" id="SSF57903">
    <property type="entry name" value="FYVE/PHD zinc finger"/>
    <property type="match status" value="1"/>
</dbReference>
<dbReference type="AlphaFoldDB" id="A0AAE3G472"/>
<proteinExistence type="predicted"/>
<evidence type="ECO:0000313" key="2">
    <source>
        <dbReference type="Proteomes" id="UP001205843"/>
    </source>
</evidence>
<gene>
    <name evidence="1" type="ORF">J2T57_002645</name>
</gene>
<dbReference type="EMBL" id="JALJXV010000006">
    <property type="protein sequence ID" value="MCP1675495.1"/>
    <property type="molecule type" value="Genomic_DNA"/>
</dbReference>
<organism evidence="1 2">
    <name type="scientific">Natronocella acetinitrilica</name>
    <dbReference type="NCBI Taxonomy" id="414046"/>
    <lineage>
        <taxon>Bacteria</taxon>
        <taxon>Pseudomonadati</taxon>
        <taxon>Pseudomonadota</taxon>
        <taxon>Gammaproteobacteria</taxon>
        <taxon>Chromatiales</taxon>
        <taxon>Ectothiorhodospiraceae</taxon>
        <taxon>Natronocella</taxon>
    </lineage>
</organism>
<dbReference type="Proteomes" id="UP001205843">
    <property type="component" value="Unassembled WGS sequence"/>
</dbReference>
<keyword evidence="2" id="KW-1185">Reference proteome</keyword>
<accession>A0AAE3G472</accession>
<sequence length="168" mass="18733">MITSSHRKLQRLHARWRVWRNVGEDLNRRASVEAQLFSMASGKSPLPDADKCRELALKLGVPDAYRSTQPEPMPVTHEQLAITAHKLFIGSGPGEDMWCELDDQALQYSMGLRVGQQCQFCDDPYGPDQTGECEKCGAEVHANCLDASVDHGSLCPYCYESLDMEDTA</sequence>
<dbReference type="RefSeq" id="WP_253478995.1">
    <property type="nucleotide sequence ID" value="NZ_JALJXV010000006.1"/>
</dbReference>